<protein>
    <submittedName>
        <fullName evidence="1">Uncharacterized protein</fullName>
    </submittedName>
</protein>
<gene>
    <name evidence="1" type="ORF">ABHF33_06755</name>
</gene>
<dbReference type="AlphaFoldDB" id="A0AAU7FD26"/>
<dbReference type="KEGG" id="cmav:ABHF33_06755"/>
<proteinExistence type="predicted"/>
<reference evidence="1" key="1">
    <citation type="submission" date="2024-05" db="EMBL/GenBank/DDBJ databases">
        <authorList>
            <person name="Yang L."/>
            <person name="Pan L."/>
        </authorList>
    </citation>
    <scope>NUCLEOTIDE SEQUENCE</scope>
    <source>
        <strain evidence="1">FCG-7</strain>
    </source>
</reference>
<dbReference type="EMBL" id="CP157355">
    <property type="protein sequence ID" value="XBM01960.1"/>
    <property type="molecule type" value="Genomic_DNA"/>
</dbReference>
<evidence type="ECO:0000313" key="1">
    <source>
        <dbReference type="EMBL" id="XBM01960.1"/>
    </source>
</evidence>
<organism evidence="1">
    <name type="scientific">Chitinibacter mangrovi</name>
    <dbReference type="NCBI Taxonomy" id="3153927"/>
    <lineage>
        <taxon>Bacteria</taxon>
        <taxon>Pseudomonadati</taxon>
        <taxon>Pseudomonadota</taxon>
        <taxon>Betaproteobacteria</taxon>
        <taxon>Neisseriales</taxon>
        <taxon>Chitinibacteraceae</taxon>
        <taxon>Chitinibacter</taxon>
    </lineage>
</organism>
<accession>A0AAU7FD26</accession>
<sequence>MDELIYTKTSAGVQELQTRSGAIGQKERQLLFMIDGQRSSAMLVAMLPGQEVLANLKKLLDAGFISRSNHQQQVLEQIQFSGPTTIAPPPPRNNSFQLNEARKVILSVTHEFLGQNWEDKLAIMLSSVRSSEELKPIVEEWANALRRSGHRGAAYNGEQAIEAIFKNQ</sequence>
<name>A0AAU7FD26_9NEIS</name>
<dbReference type="RefSeq" id="WP_348946197.1">
    <property type="nucleotide sequence ID" value="NZ_CP157355.1"/>
</dbReference>